<feature type="transmembrane region" description="Helical" evidence="7">
    <location>
        <begin position="12"/>
        <end position="34"/>
    </location>
</feature>
<feature type="transmembrane region" description="Helical" evidence="7">
    <location>
        <begin position="354"/>
        <end position="376"/>
    </location>
</feature>
<dbReference type="AlphaFoldDB" id="A0A929RYT4"/>
<name>A0A929RYT4_9BACT</name>
<keyword evidence="6 7" id="KW-0472">Membrane</keyword>
<feature type="transmembrane region" description="Helical" evidence="7">
    <location>
        <begin position="147"/>
        <end position="171"/>
    </location>
</feature>
<feature type="transmembrane region" description="Helical" evidence="7">
    <location>
        <begin position="215"/>
        <end position="233"/>
    </location>
</feature>
<dbReference type="Proteomes" id="UP000704068">
    <property type="component" value="Unassembled WGS sequence"/>
</dbReference>
<dbReference type="RefSeq" id="WP_303763690.1">
    <property type="nucleotide sequence ID" value="NZ_JABZGR010000011.1"/>
</dbReference>
<evidence type="ECO:0000256" key="2">
    <source>
        <dbReference type="ARBA" id="ARBA00007430"/>
    </source>
</evidence>
<feature type="transmembrane region" description="Helical" evidence="7">
    <location>
        <begin position="323"/>
        <end position="342"/>
    </location>
</feature>
<evidence type="ECO:0000256" key="7">
    <source>
        <dbReference type="SAM" id="Phobius"/>
    </source>
</evidence>
<evidence type="ECO:0000313" key="8">
    <source>
        <dbReference type="EMBL" id="MBF0970342.1"/>
    </source>
</evidence>
<evidence type="ECO:0000256" key="4">
    <source>
        <dbReference type="ARBA" id="ARBA00022692"/>
    </source>
</evidence>
<dbReference type="PANTHER" id="PTHR30250:SF10">
    <property type="entry name" value="LIPOPOLYSACCHARIDE BIOSYNTHESIS PROTEIN WZXC"/>
    <property type="match status" value="1"/>
</dbReference>
<evidence type="ECO:0000256" key="3">
    <source>
        <dbReference type="ARBA" id="ARBA00022475"/>
    </source>
</evidence>
<feature type="transmembrane region" description="Helical" evidence="7">
    <location>
        <begin position="382"/>
        <end position="399"/>
    </location>
</feature>
<dbReference type="CDD" id="cd13127">
    <property type="entry name" value="MATE_tuaB_like"/>
    <property type="match status" value="1"/>
</dbReference>
<sequence>MDNLKEKTAGGLLWGALNSGSMQILNALIGFVLARLLDPADYGIVGMLTIFIAIAGNLRDSGFASALVNLKRITDNDYNAVFWFNLLSSLAIYVLLFFCAPLIADFYHQPALVSLSRVIFLSFVISSFGLSHSAYLNRNMLNKEKALITLVAMIVGGLVGILAAVGGLRYWALAWQSLTYITLVSIGRFYYSAWRPSFRIDFGPIRKMFGFSSKILATTIINTVGNNVLTVILGRLYPARTVGNFSQAYKWDAMGYGFISDMVLQVAQPVIAAIEGEEERQLRVFRKLMRFTAMLGFPALFGLSFVAKEFIFVTLSAKWADSVPLLQMLCVSGAFMPFYTIYQNLCIGRGRSDLYMWGTLSLVLAQLLLITGLHTFGVTTMVAAYALLNIFGLLIWQGFAKRLIHLRFLQALADILPFAGASLAAILIAYGLTFFLSNIYLLLILRIILVGGIYFGILKLFRVRLLEEALDYFRKRRKA</sequence>
<feature type="transmembrane region" description="Helical" evidence="7">
    <location>
        <begin position="295"/>
        <end position="317"/>
    </location>
</feature>
<evidence type="ECO:0000256" key="5">
    <source>
        <dbReference type="ARBA" id="ARBA00022989"/>
    </source>
</evidence>
<feature type="transmembrane region" description="Helical" evidence="7">
    <location>
        <begin position="80"/>
        <end position="103"/>
    </location>
</feature>
<evidence type="ECO:0000256" key="1">
    <source>
        <dbReference type="ARBA" id="ARBA00004651"/>
    </source>
</evidence>
<comment type="similarity">
    <text evidence="2">Belongs to the polysaccharide synthase family.</text>
</comment>
<proteinExistence type="inferred from homology"/>
<feature type="transmembrane region" description="Helical" evidence="7">
    <location>
        <begin position="439"/>
        <end position="458"/>
    </location>
</feature>
<dbReference type="InterPro" id="IPR050833">
    <property type="entry name" value="Poly_Biosynth_Transport"/>
</dbReference>
<feature type="transmembrane region" description="Helical" evidence="7">
    <location>
        <begin position="40"/>
        <end position="59"/>
    </location>
</feature>
<evidence type="ECO:0000256" key="6">
    <source>
        <dbReference type="ARBA" id="ARBA00023136"/>
    </source>
</evidence>
<dbReference type="GO" id="GO:0005886">
    <property type="term" value="C:plasma membrane"/>
    <property type="evidence" value="ECO:0007669"/>
    <property type="project" value="UniProtKB-SubCell"/>
</dbReference>
<comment type="caution">
    <text evidence="8">The sequence shown here is derived from an EMBL/GenBank/DDBJ whole genome shotgun (WGS) entry which is preliminary data.</text>
</comment>
<reference evidence="8" key="1">
    <citation type="submission" date="2020-04" db="EMBL/GenBank/DDBJ databases">
        <title>Deep metagenomics examines the oral microbiome during advanced dental caries in children, revealing novel taxa and co-occurrences with host molecules.</title>
        <authorList>
            <person name="Baker J.L."/>
            <person name="Morton J.T."/>
            <person name="Dinis M."/>
            <person name="Alvarez R."/>
            <person name="Tran N.C."/>
            <person name="Knight R."/>
            <person name="Edlund A."/>
        </authorList>
    </citation>
    <scope>NUCLEOTIDE SEQUENCE</scope>
    <source>
        <strain evidence="8">JCVI_34_bin.1</strain>
    </source>
</reference>
<gene>
    <name evidence="8" type="ORF">HXK21_04805</name>
</gene>
<accession>A0A929RYT4</accession>
<protein>
    <submittedName>
        <fullName evidence="8">Lipopolysaccharide biosynthesis protein</fullName>
    </submittedName>
</protein>
<organism evidence="8 9">
    <name type="scientific">Alloprevotella tannerae</name>
    <dbReference type="NCBI Taxonomy" id="76122"/>
    <lineage>
        <taxon>Bacteria</taxon>
        <taxon>Pseudomonadati</taxon>
        <taxon>Bacteroidota</taxon>
        <taxon>Bacteroidia</taxon>
        <taxon>Bacteroidales</taxon>
        <taxon>Prevotellaceae</taxon>
        <taxon>Alloprevotella</taxon>
    </lineage>
</organism>
<feature type="transmembrane region" description="Helical" evidence="7">
    <location>
        <begin position="115"/>
        <end position="135"/>
    </location>
</feature>
<keyword evidence="5 7" id="KW-1133">Transmembrane helix</keyword>
<evidence type="ECO:0000313" key="9">
    <source>
        <dbReference type="Proteomes" id="UP000704068"/>
    </source>
</evidence>
<dbReference type="EMBL" id="JABZGR010000011">
    <property type="protein sequence ID" value="MBF0970342.1"/>
    <property type="molecule type" value="Genomic_DNA"/>
</dbReference>
<comment type="subcellular location">
    <subcellularLocation>
        <location evidence="1">Cell membrane</location>
        <topology evidence="1">Multi-pass membrane protein</topology>
    </subcellularLocation>
</comment>
<keyword evidence="3" id="KW-1003">Cell membrane</keyword>
<feature type="transmembrane region" description="Helical" evidence="7">
    <location>
        <begin position="411"/>
        <end position="433"/>
    </location>
</feature>
<dbReference type="PANTHER" id="PTHR30250">
    <property type="entry name" value="PST FAMILY PREDICTED COLANIC ACID TRANSPORTER"/>
    <property type="match status" value="1"/>
</dbReference>
<keyword evidence="4 7" id="KW-0812">Transmembrane</keyword>
<dbReference type="Pfam" id="PF13440">
    <property type="entry name" value="Polysacc_synt_3"/>
    <property type="match status" value="1"/>
</dbReference>